<dbReference type="NCBIfam" id="NF033546">
    <property type="entry name" value="transpos_IS21"/>
    <property type="match status" value="1"/>
</dbReference>
<dbReference type="PROSITE" id="PS50994">
    <property type="entry name" value="INTEGRASE"/>
    <property type="match status" value="1"/>
</dbReference>
<dbReference type="InterPro" id="IPR036397">
    <property type="entry name" value="RNaseH_sf"/>
</dbReference>
<dbReference type="PANTHER" id="PTHR35004:SF8">
    <property type="entry name" value="TRANSPOSASE RV3428C-RELATED"/>
    <property type="match status" value="1"/>
</dbReference>
<feature type="domain" description="HTH IS408-type" evidence="3">
    <location>
        <begin position="4"/>
        <end position="82"/>
    </location>
</feature>
<dbReference type="EMBL" id="JAHZIJ010000015">
    <property type="protein sequence ID" value="MBW7476674.1"/>
    <property type="molecule type" value="Genomic_DNA"/>
</dbReference>
<dbReference type="InterPro" id="IPR009057">
    <property type="entry name" value="Homeodomain-like_sf"/>
</dbReference>
<dbReference type="Pfam" id="PF22483">
    <property type="entry name" value="Mu-transpos_C_2"/>
    <property type="match status" value="1"/>
</dbReference>
<evidence type="ECO:0000313" key="5">
    <source>
        <dbReference type="EMBL" id="MBW7476674.1"/>
    </source>
</evidence>
<dbReference type="InterPro" id="IPR017895">
    <property type="entry name" value="HTH_IS408/IS1162_type"/>
</dbReference>
<feature type="compositionally biased region" description="Low complexity" evidence="2">
    <location>
        <begin position="489"/>
        <end position="502"/>
    </location>
</feature>
<evidence type="ECO:0000259" key="3">
    <source>
        <dbReference type="PROSITE" id="PS50532"/>
    </source>
</evidence>
<dbReference type="SUPFAM" id="SSF46689">
    <property type="entry name" value="Homeodomain-like"/>
    <property type="match status" value="1"/>
</dbReference>
<evidence type="ECO:0000259" key="4">
    <source>
        <dbReference type="PROSITE" id="PS50994"/>
    </source>
</evidence>
<name>A0ABS7D9Q1_9BACL</name>
<proteinExistence type="inferred from homology"/>
<protein>
    <submittedName>
        <fullName evidence="5">IS21 family transposase</fullName>
    </submittedName>
</protein>
<feature type="domain" description="Integrase catalytic" evidence="4">
    <location>
        <begin position="130"/>
        <end position="310"/>
    </location>
</feature>
<gene>
    <name evidence="5" type="primary">istA</name>
    <name evidence="5" type="ORF">K0T92_18305</name>
</gene>
<keyword evidence="6" id="KW-1185">Reference proteome</keyword>
<dbReference type="InterPro" id="IPR001584">
    <property type="entry name" value="Integrase_cat-core"/>
</dbReference>
<sequence length="515" mass="58977">MTPYREILRLHSQGISQRNIALSCTCSRNTVSKIIQRAEELGIAWPLEIELTDGELRQRLFAESTQISSRKYPDYEYIHKEMAKSGVTLSLLWNEYCEQCRSSQEIPLMYSQFCHHYQQYTLKSNATMRIQRKPGEQIEVDWAGQTASIIDRDTGEIVTLYVFVGVLSYSQYAYVEAFPSQDQESWITAHIHMYQAFGGSTRILIPDNLKTGVVKATRHEPVINKVYHEMAEHYNTAVIPARVRKPKDKPNVEGSVGVVSTWVLAALRNLQCFSAAELNRAIREKLEILNVKPFQKKEGSRRSVFMAEEKPYLLALPATPYEMAVWKTATVQFNYHLSVEKMHYSVPYEYIKHRVNVRMTRAVVEVFYQNIRICSHPRLHGKPGQYSTVEAHMPENHKRFIQWNGQRFISWAEQVGPYTSSTVRAILSSHKVEQQGYRSCMALLKLADKHGVSRLEAACARALSYTPRPNFQSIKTILTTGQDRLQDPSIADETSATSSSESHGFVRGADYYGRS</sequence>
<organism evidence="5 6">
    <name type="scientific">Paenibacillus oenotherae</name>
    <dbReference type="NCBI Taxonomy" id="1435645"/>
    <lineage>
        <taxon>Bacteria</taxon>
        <taxon>Bacillati</taxon>
        <taxon>Bacillota</taxon>
        <taxon>Bacilli</taxon>
        <taxon>Bacillales</taxon>
        <taxon>Paenibacillaceae</taxon>
        <taxon>Paenibacillus</taxon>
    </lineage>
</organism>
<dbReference type="PANTHER" id="PTHR35004">
    <property type="entry name" value="TRANSPOSASE RV3428C-RELATED"/>
    <property type="match status" value="1"/>
</dbReference>
<comment type="similarity">
    <text evidence="1">Belongs to the transposase IS21/IS408/IS1162 family.</text>
</comment>
<evidence type="ECO:0000256" key="2">
    <source>
        <dbReference type="SAM" id="MobiDB-lite"/>
    </source>
</evidence>
<dbReference type="Gene3D" id="3.30.420.10">
    <property type="entry name" value="Ribonuclease H-like superfamily/Ribonuclease H"/>
    <property type="match status" value="1"/>
</dbReference>
<evidence type="ECO:0000313" key="6">
    <source>
        <dbReference type="Proteomes" id="UP000812277"/>
    </source>
</evidence>
<dbReference type="RefSeq" id="WP_219873919.1">
    <property type="nucleotide sequence ID" value="NZ_JAHZIJ010000015.1"/>
</dbReference>
<reference evidence="5 6" key="1">
    <citation type="submission" date="2021-07" db="EMBL/GenBank/DDBJ databases">
        <title>Paenibacillus radiodurans sp. nov., isolated from the southeastern edge of Tengger Desert.</title>
        <authorList>
            <person name="Zhang G."/>
        </authorList>
    </citation>
    <scope>NUCLEOTIDE SEQUENCE [LARGE SCALE GENOMIC DNA]</scope>
    <source>
        <strain evidence="5 6">DT7-4</strain>
    </source>
</reference>
<comment type="caution">
    <text evidence="5">The sequence shown here is derived from an EMBL/GenBank/DDBJ whole genome shotgun (WGS) entry which is preliminary data.</text>
</comment>
<dbReference type="InterPro" id="IPR054353">
    <property type="entry name" value="IstA-like_C"/>
</dbReference>
<feature type="region of interest" description="Disordered" evidence="2">
    <location>
        <begin position="484"/>
        <end position="515"/>
    </location>
</feature>
<dbReference type="PROSITE" id="PS50532">
    <property type="entry name" value="HTH_IS408"/>
    <property type="match status" value="1"/>
</dbReference>
<evidence type="ECO:0000256" key="1">
    <source>
        <dbReference type="ARBA" id="ARBA00009277"/>
    </source>
</evidence>
<accession>A0ABS7D9Q1</accession>
<dbReference type="Proteomes" id="UP000812277">
    <property type="component" value="Unassembled WGS sequence"/>
</dbReference>